<dbReference type="Proteomes" id="UP001172083">
    <property type="component" value="Unassembled WGS sequence"/>
</dbReference>
<proteinExistence type="predicted"/>
<keyword evidence="3" id="KW-0460">Magnesium</keyword>
<dbReference type="InterPro" id="IPR029065">
    <property type="entry name" value="Enolase_C-like"/>
</dbReference>
<dbReference type="InterPro" id="IPR036849">
    <property type="entry name" value="Enolase-like_C_sf"/>
</dbReference>
<dbReference type="SUPFAM" id="SSF54826">
    <property type="entry name" value="Enolase N-terminal domain-like"/>
    <property type="match status" value="1"/>
</dbReference>
<dbReference type="Gene3D" id="3.20.20.120">
    <property type="entry name" value="Enolase-like C-terminal domain"/>
    <property type="match status" value="1"/>
</dbReference>
<feature type="domain" description="Mandelate racemase/muconate lactonizing enzyme C-terminal" evidence="4">
    <location>
        <begin position="147"/>
        <end position="244"/>
    </location>
</feature>
<dbReference type="EMBL" id="JAUJEB010000001">
    <property type="protein sequence ID" value="MDN5210864.1"/>
    <property type="molecule type" value="Genomic_DNA"/>
</dbReference>
<dbReference type="Pfam" id="PF02746">
    <property type="entry name" value="MR_MLE_N"/>
    <property type="match status" value="1"/>
</dbReference>
<dbReference type="InterPro" id="IPR029017">
    <property type="entry name" value="Enolase-like_N"/>
</dbReference>
<dbReference type="Pfam" id="PF13378">
    <property type="entry name" value="MR_MLE_C"/>
    <property type="match status" value="1"/>
</dbReference>
<gene>
    <name evidence="5" type="ORF">QQ020_02355</name>
</gene>
<name>A0ABT8KZE9_9BACT</name>
<evidence type="ECO:0000256" key="1">
    <source>
        <dbReference type="ARBA" id="ARBA00001946"/>
    </source>
</evidence>
<accession>A0ABT8KZE9</accession>
<protein>
    <submittedName>
        <fullName evidence="5">Mandelate racemase/muconate lactonizing enzyme family protein</fullName>
    </submittedName>
</protein>
<dbReference type="CDD" id="cd03316">
    <property type="entry name" value="MR_like"/>
    <property type="match status" value="1"/>
</dbReference>
<reference evidence="5" key="1">
    <citation type="submission" date="2023-06" db="EMBL/GenBank/DDBJ databases">
        <title>Genomic of Agaribacillus aureum.</title>
        <authorList>
            <person name="Wang G."/>
        </authorList>
    </citation>
    <scope>NUCLEOTIDE SEQUENCE</scope>
    <source>
        <strain evidence="5">BMA12</strain>
    </source>
</reference>
<evidence type="ECO:0000313" key="5">
    <source>
        <dbReference type="EMBL" id="MDN5210864.1"/>
    </source>
</evidence>
<dbReference type="InterPro" id="IPR013341">
    <property type="entry name" value="Mandelate_racemase_N_dom"/>
</dbReference>
<dbReference type="SMART" id="SM00922">
    <property type="entry name" value="MR_MLE"/>
    <property type="match status" value="1"/>
</dbReference>
<evidence type="ECO:0000313" key="6">
    <source>
        <dbReference type="Proteomes" id="UP001172083"/>
    </source>
</evidence>
<dbReference type="SFLD" id="SFLDS00001">
    <property type="entry name" value="Enolase"/>
    <property type="match status" value="1"/>
</dbReference>
<sequence>MKENIITKVEAFNVRVPLGRPLKLGAIEIPDRQYVIVRVYDEQGYVGTAHGLTRNAPIAETVLQTIAGIWTNRSFDQYDSLYELTLKANVCLGTNGIFYRALSLFDCALHDLMAIRLGVPLFKYLGGALRSTPAILVGGYPVPDESEDTLSGEMKLYESYKPAGVKIASTTDPLKDGKRLAICRKYLPQDIPLMIDCVWGQRNAEAFAREVSEWEGLNIGWVEDPFPPDDYESIRLLSENTRVNVAVGDEQSGYLNMLRLMDLGKIAVLRLDATVCGGIRSFINIAEEAGKRKIPVSCHVFHQIHAHLACVLPGVKWVEYMLPESDIESYQRLWHEDLVLDNGHFTPANRPGIGTLWNEEAIDYYRE</sequence>
<dbReference type="InterPro" id="IPR013342">
    <property type="entry name" value="Mandelate_racemase_C"/>
</dbReference>
<organism evidence="5 6">
    <name type="scientific">Agaribacillus aureus</name>
    <dbReference type="NCBI Taxonomy" id="3051825"/>
    <lineage>
        <taxon>Bacteria</taxon>
        <taxon>Pseudomonadati</taxon>
        <taxon>Bacteroidota</taxon>
        <taxon>Cytophagia</taxon>
        <taxon>Cytophagales</taxon>
        <taxon>Splendidivirgaceae</taxon>
        <taxon>Agaribacillus</taxon>
    </lineage>
</organism>
<keyword evidence="6" id="KW-1185">Reference proteome</keyword>
<dbReference type="RefSeq" id="WP_346756204.1">
    <property type="nucleotide sequence ID" value="NZ_JAUJEB010000001.1"/>
</dbReference>
<comment type="caution">
    <text evidence="5">The sequence shown here is derived from an EMBL/GenBank/DDBJ whole genome shotgun (WGS) entry which is preliminary data.</text>
</comment>
<evidence type="ECO:0000259" key="4">
    <source>
        <dbReference type="SMART" id="SM00922"/>
    </source>
</evidence>
<keyword evidence="2" id="KW-0479">Metal-binding</keyword>
<dbReference type="PANTHER" id="PTHR13794">
    <property type="entry name" value="ENOLASE SUPERFAMILY, MANDELATE RACEMASE"/>
    <property type="match status" value="1"/>
</dbReference>
<evidence type="ECO:0000256" key="3">
    <source>
        <dbReference type="ARBA" id="ARBA00022842"/>
    </source>
</evidence>
<dbReference type="InterPro" id="IPR046945">
    <property type="entry name" value="RHMD-like"/>
</dbReference>
<comment type="cofactor">
    <cofactor evidence="1">
        <name>Mg(2+)</name>
        <dbReference type="ChEBI" id="CHEBI:18420"/>
    </cofactor>
</comment>
<evidence type="ECO:0000256" key="2">
    <source>
        <dbReference type="ARBA" id="ARBA00022723"/>
    </source>
</evidence>
<dbReference type="SUPFAM" id="SSF51604">
    <property type="entry name" value="Enolase C-terminal domain-like"/>
    <property type="match status" value="1"/>
</dbReference>
<dbReference type="Gene3D" id="3.30.390.10">
    <property type="entry name" value="Enolase-like, N-terminal domain"/>
    <property type="match status" value="1"/>
</dbReference>
<dbReference type="PANTHER" id="PTHR13794:SF58">
    <property type="entry name" value="MITOCHONDRIAL ENOLASE SUPERFAMILY MEMBER 1"/>
    <property type="match status" value="1"/>
</dbReference>